<evidence type="ECO:0000313" key="2">
    <source>
        <dbReference type="EMBL" id="KAL0290221.1"/>
    </source>
</evidence>
<accession>A0AAW2J6K1</accession>
<name>A0AAW2J6K1_9LAMI</name>
<reference evidence="2" key="1">
    <citation type="submission" date="2020-06" db="EMBL/GenBank/DDBJ databases">
        <authorList>
            <person name="Li T."/>
            <person name="Hu X."/>
            <person name="Zhang T."/>
            <person name="Song X."/>
            <person name="Zhang H."/>
            <person name="Dai N."/>
            <person name="Sheng W."/>
            <person name="Hou X."/>
            <person name="Wei L."/>
        </authorList>
    </citation>
    <scope>NUCLEOTIDE SEQUENCE</scope>
    <source>
        <strain evidence="2">KEN8</strain>
        <tissue evidence="2">Leaf</tissue>
    </source>
</reference>
<reference evidence="2" key="2">
    <citation type="journal article" date="2024" name="Plant">
        <title>Genomic evolution and insights into agronomic trait innovations of Sesamum species.</title>
        <authorList>
            <person name="Miao H."/>
            <person name="Wang L."/>
            <person name="Qu L."/>
            <person name="Liu H."/>
            <person name="Sun Y."/>
            <person name="Le M."/>
            <person name="Wang Q."/>
            <person name="Wei S."/>
            <person name="Zheng Y."/>
            <person name="Lin W."/>
            <person name="Duan Y."/>
            <person name="Cao H."/>
            <person name="Xiong S."/>
            <person name="Wang X."/>
            <person name="Wei L."/>
            <person name="Li C."/>
            <person name="Ma Q."/>
            <person name="Ju M."/>
            <person name="Zhao R."/>
            <person name="Li G."/>
            <person name="Mu C."/>
            <person name="Tian Q."/>
            <person name="Mei H."/>
            <person name="Zhang T."/>
            <person name="Gao T."/>
            <person name="Zhang H."/>
        </authorList>
    </citation>
    <scope>NUCLEOTIDE SEQUENCE</scope>
    <source>
        <strain evidence="2">KEN8</strain>
    </source>
</reference>
<dbReference type="InterPro" id="IPR036770">
    <property type="entry name" value="Ankyrin_rpt-contain_sf"/>
</dbReference>
<keyword evidence="1" id="KW-0040">ANK repeat</keyword>
<dbReference type="EMBL" id="JACGWM010001652">
    <property type="protein sequence ID" value="KAL0290221.1"/>
    <property type="molecule type" value="Genomic_DNA"/>
</dbReference>
<sequence length="165" mass="18329">MEAQLFEAACSGNLQALSDIVRQSGVAVLLRLHLSGSIETPLHLASMFGQTEFVREYMMLSSISAYQLFQLNQDGCSPLYLASATGHLEIVTFFLEFRKHKSVVEELCMKKDRDGVASLWPMTIFGMAQHTATLLLRTAQANHHLSAQVFGPDPSVTRSTRLTRL</sequence>
<dbReference type="PANTHER" id="PTHR24128">
    <property type="entry name" value="HOMEOBOX PROTEIN WARIAI"/>
    <property type="match status" value="1"/>
</dbReference>
<dbReference type="Pfam" id="PF12796">
    <property type="entry name" value="Ank_2"/>
    <property type="match status" value="1"/>
</dbReference>
<evidence type="ECO:0000256" key="1">
    <source>
        <dbReference type="PROSITE-ProRule" id="PRU00023"/>
    </source>
</evidence>
<dbReference type="PROSITE" id="PS50088">
    <property type="entry name" value="ANK_REPEAT"/>
    <property type="match status" value="1"/>
</dbReference>
<proteinExistence type="predicted"/>
<feature type="repeat" description="ANK" evidence="1">
    <location>
        <begin position="74"/>
        <end position="106"/>
    </location>
</feature>
<dbReference type="InterPro" id="IPR002110">
    <property type="entry name" value="Ankyrin_rpt"/>
</dbReference>
<dbReference type="Gene3D" id="1.25.40.20">
    <property type="entry name" value="Ankyrin repeat-containing domain"/>
    <property type="match status" value="1"/>
</dbReference>
<dbReference type="AlphaFoldDB" id="A0AAW2J6K1"/>
<gene>
    <name evidence="2" type="ORF">Scaly_2679400</name>
</gene>
<comment type="caution">
    <text evidence="2">The sequence shown here is derived from an EMBL/GenBank/DDBJ whole genome shotgun (WGS) entry which is preliminary data.</text>
</comment>
<dbReference type="PANTHER" id="PTHR24128:SF112">
    <property type="entry name" value="OS06G0292400 PROTEIN"/>
    <property type="match status" value="1"/>
</dbReference>
<dbReference type="SUPFAM" id="SSF48403">
    <property type="entry name" value="Ankyrin repeat"/>
    <property type="match status" value="1"/>
</dbReference>
<organism evidence="2">
    <name type="scientific">Sesamum calycinum</name>
    <dbReference type="NCBI Taxonomy" id="2727403"/>
    <lineage>
        <taxon>Eukaryota</taxon>
        <taxon>Viridiplantae</taxon>
        <taxon>Streptophyta</taxon>
        <taxon>Embryophyta</taxon>
        <taxon>Tracheophyta</taxon>
        <taxon>Spermatophyta</taxon>
        <taxon>Magnoliopsida</taxon>
        <taxon>eudicotyledons</taxon>
        <taxon>Gunneridae</taxon>
        <taxon>Pentapetalae</taxon>
        <taxon>asterids</taxon>
        <taxon>lamiids</taxon>
        <taxon>Lamiales</taxon>
        <taxon>Pedaliaceae</taxon>
        <taxon>Sesamum</taxon>
    </lineage>
</organism>
<protein>
    <submittedName>
        <fullName evidence="2">Uncharacterized protein</fullName>
    </submittedName>
</protein>
<dbReference type="PROSITE" id="PS50297">
    <property type="entry name" value="ANK_REP_REGION"/>
    <property type="match status" value="1"/>
</dbReference>